<sequence length="329" mass="36751">MRKKISILLSVVLSTTLLYGCNKKMDNEKETKVYKEVNIAAPDGLPAISMAKLAKENISIQDEYKQNYIIEKSAEALSTDVMKEKIDIAIVPSNMAAIAYNKTSNYKIAGTVGMGSFYLVSSEDITDFEDLVGKEVGNIGKGLTPESIVQNILKAKNIDSSKINFNYVNSANELIPMLLTGKIKTAFVPEPALTALTSKNKEIKVIKSLNDEWKEVTGFKEGYPQSTLIIKEDFIKENKDFVEKFLGALTESISWANINTSKIGEYCKEIGISTEHKVIGESLKRANLNFIPIKNMKKEYNDYYQKLSEFDIKTVGGKLPDEGIYFTEK</sequence>
<evidence type="ECO:0000259" key="1">
    <source>
        <dbReference type="Pfam" id="PF09084"/>
    </source>
</evidence>
<dbReference type="PROSITE" id="PS51257">
    <property type="entry name" value="PROKAR_LIPOPROTEIN"/>
    <property type="match status" value="1"/>
</dbReference>
<reference evidence="2 3" key="1">
    <citation type="journal article" date="2017" name="Genome Announc.">
        <title>Draft Genome Sequence of Romboutsia maritimum sp. nov. Strain CCRI-22766(T), Isolated from Coastal Estuarine Mud.</title>
        <authorList>
            <person name="Maheux A.F."/>
            <person name="Boudreau D.K."/>
            <person name="Berube E."/>
            <person name="Boissinot M."/>
            <person name="Raymond F."/>
            <person name="Brodeur S."/>
            <person name="Corbeil J."/>
            <person name="Brightwell G."/>
            <person name="Broda D."/>
            <person name="Omar R.F."/>
            <person name="Bergeron M.G."/>
        </authorList>
    </citation>
    <scope>NUCLEOTIDE SEQUENCE [LARGE SCALE GENOMIC DNA]</scope>
    <source>
        <strain evidence="2 3">CCRI-22766</strain>
    </source>
</reference>
<proteinExistence type="predicted"/>
<feature type="domain" description="SsuA/THI5-like" evidence="1">
    <location>
        <begin position="115"/>
        <end position="256"/>
    </location>
</feature>
<name>A0A371IT37_9FIRM</name>
<dbReference type="EMBL" id="NOJZ02000009">
    <property type="protein sequence ID" value="RDY23650.1"/>
    <property type="molecule type" value="Genomic_DNA"/>
</dbReference>
<evidence type="ECO:0000313" key="2">
    <source>
        <dbReference type="EMBL" id="RDY23650.1"/>
    </source>
</evidence>
<gene>
    <name evidence="2" type="ORF">CHF27_006865</name>
</gene>
<organism evidence="2 3">
    <name type="scientific">Romboutsia maritimum</name>
    <dbReference type="NCBI Taxonomy" id="2020948"/>
    <lineage>
        <taxon>Bacteria</taxon>
        <taxon>Bacillati</taxon>
        <taxon>Bacillota</taxon>
        <taxon>Clostridia</taxon>
        <taxon>Peptostreptococcales</taxon>
        <taxon>Peptostreptococcaceae</taxon>
        <taxon>Romboutsia</taxon>
    </lineage>
</organism>
<comment type="caution">
    <text evidence="2">The sequence shown here is derived from an EMBL/GenBank/DDBJ whole genome shotgun (WGS) entry which is preliminary data.</text>
</comment>
<keyword evidence="3" id="KW-1185">Reference proteome</keyword>
<dbReference type="OrthoDB" id="9814375at2"/>
<dbReference type="RefSeq" id="WP_095406281.1">
    <property type="nucleotide sequence ID" value="NZ_NOJZ02000009.1"/>
</dbReference>
<dbReference type="Gene3D" id="3.40.190.10">
    <property type="entry name" value="Periplasmic binding protein-like II"/>
    <property type="match status" value="2"/>
</dbReference>
<dbReference type="Pfam" id="PF09084">
    <property type="entry name" value="NMT1"/>
    <property type="match status" value="1"/>
</dbReference>
<dbReference type="PIRSF" id="PIRSF027386">
    <property type="entry name" value="UCP027386_ABC_sbc_TM0202"/>
    <property type="match status" value="1"/>
</dbReference>
<dbReference type="AlphaFoldDB" id="A0A371IT37"/>
<protein>
    <submittedName>
        <fullName evidence="2">ABC transporter substrate-binding protein</fullName>
    </submittedName>
</protein>
<dbReference type="InterPro" id="IPR015168">
    <property type="entry name" value="SsuA/THI5"/>
</dbReference>
<dbReference type="PANTHER" id="PTHR30024">
    <property type="entry name" value="ALIPHATIC SULFONATES-BINDING PROTEIN-RELATED"/>
    <property type="match status" value="1"/>
</dbReference>
<dbReference type="Proteomes" id="UP000243494">
    <property type="component" value="Unassembled WGS sequence"/>
</dbReference>
<dbReference type="PANTHER" id="PTHR30024:SF46">
    <property type="entry name" value="ABC TRANSPORTER, SUBSTRATE-BINDING LIPOPROTEIN"/>
    <property type="match status" value="1"/>
</dbReference>
<dbReference type="SUPFAM" id="SSF53850">
    <property type="entry name" value="Periplasmic binding protein-like II"/>
    <property type="match status" value="1"/>
</dbReference>
<dbReference type="InterPro" id="IPR027024">
    <property type="entry name" value="UCP027386_ABC_sbc_TM0202"/>
</dbReference>
<accession>A0A371IT37</accession>
<evidence type="ECO:0000313" key="3">
    <source>
        <dbReference type="Proteomes" id="UP000243494"/>
    </source>
</evidence>